<dbReference type="PANTHER" id="PTHR47592">
    <property type="entry name" value="PBF68 PROTEIN"/>
    <property type="match status" value="1"/>
</dbReference>
<dbReference type="Pfam" id="PF14223">
    <property type="entry name" value="Retrotran_gag_2"/>
    <property type="match status" value="1"/>
</dbReference>
<sequence length="345" mass="38947">MYIKSVISTVIISGIEDSDDVKTYLENINRNFRSSSKSYASSIIKRLTSMRYNYKDGVRKHIIQMGAMNGELKSMDMGINDDLLVHFILSSLSSDFESFIINYNNQRDKWSIEELISHSVEEEDRQKADKQKHKDQLNLLHGAKGGKKKFYQGESSNSQNKKKKPNTPSTQASNGAHKGKAQVPAGQNSAGKFLCKFCKAEGHAQRDCEGFRAWLAKKGTNVDIVSNVDELLYVEFSHKSWWIDSGATVHVANSLQGFLSMRTLRKGERILRVADGAEIKVMAVGELHLRLPSGNNLLLHDVLYAPSVKRNLISVMVLTNSGYVSHPDFRVRIYKLFNKLLIEFI</sequence>
<accession>B9FT00</accession>
<dbReference type="AlphaFoldDB" id="B9FT00"/>
<reference evidence="3" key="1">
    <citation type="journal article" date="2005" name="PLoS Biol.">
        <title>The genomes of Oryza sativa: a history of duplications.</title>
        <authorList>
            <person name="Yu J."/>
            <person name="Wang J."/>
            <person name="Lin W."/>
            <person name="Li S."/>
            <person name="Li H."/>
            <person name="Zhou J."/>
            <person name="Ni P."/>
            <person name="Dong W."/>
            <person name="Hu S."/>
            <person name="Zeng C."/>
            <person name="Zhang J."/>
            <person name="Zhang Y."/>
            <person name="Li R."/>
            <person name="Xu Z."/>
            <person name="Li S."/>
            <person name="Li X."/>
            <person name="Zheng H."/>
            <person name="Cong L."/>
            <person name="Lin L."/>
            <person name="Yin J."/>
            <person name="Geng J."/>
            <person name="Li G."/>
            <person name="Shi J."/>
            <person name="Liu J."/>
            <person name="Lv H."/>
            <person name="Li J."/>
            <person name="Wang J."/>
            <person name="Deng Y."/>
            <person name="Ran L."/>
            <person name="Shi X."/>
            <person name="Wang X."/>
            <person name="Wu Q."/>
            <person name="Li C."/>
            <person name="Ren X."/>
            <person name="Wang J."/>
            <person name="Wang X."/>
            <person name="Li D."/>
            <person name="Liu D."/>
            <person name="Zhang X."/>
            <person name="Ji Z."/>
            <person name="Zhao W."/>
            <person name="Sun Y."/>
            <person name="Zhang Z."/>
            <person name="Bao J."/>
            <person name="Han Y."/>
            <person name="Dong L."/>
            <person name="Ji J."/>
            <person name="Chen P."/>
            <person name="Wu S."/>
            <person name="Liu J."/>
            <person name="Xiao Y."/>
            <person name="Bu D."/>
            <person name="Tan J."/>
            <person name="Yang L."/>
            <person name="Ye C."/>
            <person name="Zhang J."/>
            <person name="Xu J."/>
            <person name="Zhou Y."/>
            <person name="Yu Y."/>
            <person name="Zhang B."/>
            <person name="Zhuang S."/>
            <person name="Wei H."/>
            <person name="Liu B."/>
            <person name="Lei M."/>
            <person name="Yu H."/>
            <person name="Li Y."/>
            <person name="Xu H."/>
            <person name="Wei S."/>
            <person name="He X."/>
            <person name="Fang L."/>
            <person name="Zhang Z."/>
            <person name="Zhang Y."/>
            <person name="Huang X."/>
            <person name="Su Z."/>
            <person name="Tong W."/>
            <person name="Li J."/>
            <person name="Tong Z."/>
            <person name="Li S."/>
            <person name="Ye J."/>
            <person name="Wang L."/>
            <person name="Fang L."/>
            <person name="Lei T."/>
            <person name="Chen C."/>
            <person name="Chen H."/>
            <person name="Xu Z."/>
            <person name="Li H."/>
            <person name="Huang H."/>
            <person name="Zhang F."/>
            <person name="Xu H."/>
            <person name="Li N."/>
            <person name="Zhao C."/>
            <person name="Li S."/>
            <person name="Dong L."/>
            <person name="Huang Y."/>
            <person name="Li L."/>
            <person name="Xi Y."/>
            <person name="Qi Q."/>
            <person name="Li W."/>
            <person name="Zhang B."/>
            <person name="Hu W."/>
            <person name="Zhang Y."/>
            <person name="Tian X."/>
            <person name="Jiao Y."/>
            <person name="Liang X."/>
            <person name="Jin J."/>
            <person name="Gao L."/>
            <person name="Zheng W."/>
            <person name="Hao B."/>
            <person name="Liu S."/>
            <person name="Wang W."/>
            <person name="Yuan L."/>
            <person name="Cao M."/>
            <person name="McDermott J."/>
            <person name="Samudrala R."/>
            <person name="Wang J."/>
            <person name="Wong G.K."/>
            <person name="Yang H."/>
        </authorList>
    </citation>
    <scope>NUCLEOTIDE SEQUENCE [LARGE SCALE GENOMIC DNA]</scope>
</reference>
<organism evidence="3">
    <name type="scientific">Oryza sativa subsp. japonica</name>
    <name type="common">Rice</name>
    <dbReference type="NCBI Taxonomy" id="39947"/>
    <lineage>
        <taxon>Eukaryota</taxon>
        <taxon>Viridiplantae</taxon>
        <taxon>Streptophyta</taxon>
        <taxon>Embryophyta</taxon>
        <taxon>Tracheophyta</taxon>
        <taxon>Spermatophyta</taxon>
        <taxon>Magnoliopsida</taxon>
        <taxon>Liliopsida</taxon>
        <taxon>Poales</taxon>
        <taxon>Poaceae</taxon>
        <taxon>BOP clade</taxon>
        <taxon>Oryzoideae</taxon>
        <taxon>Oryzeae</taxon>
        <taxon>Oryzinae</taxon>
        <taxon>Oryza</taxon>
        <taxon>Oryza sativa</taxon>
    </lineage>
</organism>
<dbReference type="Proteomes" id="UP000007752">
    <property type="component" value="Chromosome 6"/>
</dbReference>
<evidence type="ECO:0000259" key="2">
    <source>
        <dbReference type="Pfam" id="PF22936"/>
    </source>
</evidence>
<dbReference type="EMBL" id="CM000143">
    <property type="protein sequence ID" value="EEE65611.1"/>
    <property type="molecule type" value="Genomic_DNA"/>
</dbReference>
<dbReference type="InterPro" id="IPR054722">
    <property type="entry name" value="PolX-like_BBD"/>
</dbReference>
<gene>
    <name evidence="3" type="ORF">OsJ_21159</name>
</gene>
<dbReference type="PANTHER" id="PTHR47592:SF27">
    <property type="entry name" value="OS08G0421700 PROTEIN"/>
    <property type="match status" value="1"/>
</dbReference>
<feature type="region of interest" description="Disordered" evidence="1">
    <location>
        <begin position="147"/>
        <end position="185"/>
    </location>
</feature>
<protein>
    <recommendedName>
        <fullName evidence="2">Retrovirus-related Pol polyprotein from transposon TNT 1-94-like beta-barrel domain-containing protein</fullName>
    </recommendedName>
</protein>
<name>B9FT00_ORYSJ</name>
<evidence type="ECO:0000256" key="1">
    <source>
        <dbReference type="SAM" id="MobiDB-lite"/>
    </source>
</evidence>
<dbReference type="Pfam" id="PF22936">
    <property type="entry name" value="Pol_BBD"/>
    <property type="match status" value="1"/>
</dbReference>
<reference evidence="3" key="2">
    <citation type="submission" date="2008-12" db="EMBL/GenBank/DDBJ databases">
        <title>Improved gene annotation of the rice (Oryza sativa) genomes.</title>
        <authorList>
            <person name="Wang J."/>
            <person name="Li R."/>
            <person name="Fan W."/>
            <person name="Huang Q."/>
            <person name="Zhang J."/>
            <person name="Zhou Y."/>
            <person name="Hu Y."/>
            <person name="Zi S."/>
            <person name="Li J."/>
            <person name="Ni P."/>
            <person name="Zheng H."/>
            <person name="Zhang Y."/>
            <person name="Zhao M."/>
            <person name="Hao Q."/>
            <person name="McDermott J."/>
            <person name="Samudrala R."/>
            <person name="Kristiansen K."/>
            <person name="Wong G.K.-S."/>
        </authorList>
    </citation>
    <scope>NUCLEOTIDE SEQUENCE</scope>
</reference>
<proteinExistence type="predicted"/>
<feature type="domain" description="Retrovirus-related Pol polyprotein from transposon TNT 1-94-like beta-barrel" evidence="2">
    <location>
        <begin position="241"/>
        <end position="323"/>
    </location>
</feature>
<evidence type="ECO:0000313" key="3">
    <source>
        <dbReference type="EMBL" id="EEE65611.1"/>
    </source>
</evidence>